<evidence type="ECO:0000313" key="3">
    <source>
        <dbReference type="Proteomes" id="UP000326268"/>
    </source>
</evidence>
<keyword evidence="1" id="KW-0472">Membrane</keyword>
<dbReference type="GeneID" id="43660544"/>
<evidence type="ECO:0000313" key="2">
    <source>
        <dbReference type="EMBL" id="KAE8363981.1"/>
    </source>
</evidence>
<keyword evidence="1" id="KW-1133">Transmembrane helix</keyword>
<reference evidence="2 3" key="1">
    <citation type="submission" date="2019-04" db="EMBL/GenBank/DDBJ databases">
        <title>Friends and foes A comparative genomics studyof 23 Aspergillus species from section Flavi.</title>
        <authorList>
            <consortium name="DOE Joint Genome Institute"/>
            <person name="Kjaerbolling I."/>
            <person name="Vesth T."/>
            <person name="Frisvad J.C."/>
            <person name="Nybo J.L."/>
            <person name="Theobald S."/>
            <person name="Kildgaard S."/>
            <person name="Isbrandt T."/>
            <person name="Kuo A."/>
            <person name="Sato A."/>
            <person name="Lyhne E.K."/>
            <person name="Kogle M.E."/>
            <person name="Wiebenga A."/>
            <person name="Kun R.S."/>
            <person name="Lubbers R.J."/>
            <person name="Makela M.R."/>
            <person name="Barry K."/>
            <person name="Chovatia M."/>
            <person name="Clum A."/>
            <person name="Daum C."/>
            <person name="Haridas S."/>
            <person name="He G."/>
            <person name="LaButti K."/>
            <person name="Lipzen A."/>
            <person name="Mondo S."/>
            <person name="Riley R."/>
            <person name="Salamov A."/>
            <person name="Simmons B.A."/>
            <person name="Magnuson J.K."/>
            <person name="Henrissat B."/>
            <person name="Mortensen U.H."/>
            <person name="Larsen T.O."/>
            <person name="Devries R.P."/>
            <person name="Grigoriev I.V."/>
            <person name="Machida M."/>
            <person name="Baker S.E."/>
            <person name="Andersen M.R."/>
        </authorList>
    </citation>
    <scope>NUCLEOTIDE SEQUENCE [LARGE SCALE GENOMIC DNA]</scope>
    <source>
        <strain evidence="2 3">CBS 763.97</strain>
    </source>
</reference>
<name>A0A5N7A274_9EURO</name>
<dbReference type="EMBL" id="ML737662">
    <property type="protein sequence ID" value="KAE8363981.1"/>
    <property type="molecule type" value="Genomic_DNA"/>
</dbReference>
<protein>
    <submittedName>
        <fullName evidence="2">Uncharacterized protein</fullName>
    </submittedName>
</protein>
<proteinExistence type="predicted"/>
<sequence length="70" mass="7794">MICVGKYKEGFRGIDHWMLDYCCWAPMQTARRGGSGMFVVITLKGLIAATLLAFHSSSADGYFRVDCVQL</sequence>
<organism evidence="2 3">
    <name type="scientific">Aspergillus caelatus</name>
    <dbReference type="NCBI Taxonomy" id="61420"/>
    <lineage>
        <taxon>Eukaryota</taxon>
        <taxon>Fungi</taxon>
        <taxon>Dikarya</taxon>
        <taxon>Ascomycota</taxon>
        <taxon>Pezizomycotina</taxon>
        <taxon>Eurotiomycetes</taxon>
        <taxon>Eurotiomycetidae</taxon>
        <taxon>Eurotiales</taxon>
        <taxon>Aspergillaceae</taxon>
        <taxon>Aspergillus</taxon>
        <taxon>Aspergillus subgen. Circumdati</taxon>
    </lineage>
</organism>
<dbReference type="Proteomes" id="UP000326268">
    <property type="component" value="Unassembled WGS sequence"/>
</dbReference>
<dbReference type="AlphaFoldDB" id="A0A5N7A274"/>
<gene>
    <name evidence="2" type="ORF">BDV27DRAFT_2370</name>
</gene>
<feature type="transmembrane region" description="Helical" evidence="1">
    <location>
        <begin position="36"/>
        <end position="54"/>
    </location>
</feature>
<accession>A0A5N7A274</accession>
<evidence type="ECO:0000256" key="1">
    <source>
        <dbReference type="SAM" id="Phobius"/>
    </source>
</evidence>
<keyword evidence="1" id="KW-0812">Transmembrane</keyword>
<dbReference type="RefSeq" id="XP_031927062.1">
    <property type="nucleotide sequence ID" value="XM_032076098.1"/>
</dbReference>
<keyword evidence="3" id="KW-1185">Reference proteome</keyword>